<dbReference type="InterPro" id="IPR014942">
    <property type="entry name" value="AbiEii"/>
</dbReference>
<dbReference type="STRING" id="338963.Pcar_0281"/>
<dbReference type="EMBL" id="CP000142">
    <property type="protein sequence ID" value="ABA87542.1"/>
    <property type="molecule type" value="Genomic_DNA"/>
</dbReference>
<protein>
    <recommendedName>
        <fullName evidence="3">Nucleotidyl transferase AbiEii/AbiGii toxin family protein</fullName>
    </recommendedName>
</protein>
<evidence type="ECO:0000313" key="2">
    <source>
        <dbReference type="Proteomes" id="UP000002534"/>
    </source>
</evidence>
<dbReference type="Proteomes" id="UP000002534">
    <property type="component" value="Chromosome"/>
</dbReference>
<accession>Q3A7V2</accession>
<dbReference type="Pfam" id="PF08843">
    <property type="entry name" value="AbiEii"/>
    <property type="match status" value="1"/>
</dbReference>
<keyword evidence="2" id="KW-1185">Reference proteome</keyword>
<sequence length="328" mass="36981">MDKIATISAAERSELFSETAISRGMTAAIVEKDFWVTWTLDKLFAHPPLAHVLMFKGGTSLSKVFGLIERFSEDIDLILDWTILTGENPEAARSKSKQEKLNRAINEQAQAFIAGELLPMVTECIAPICQCEVDRADPHVLNIRYPGAFSDTYLRPEVRLEIGPLASWLPFSEYMIRPYAAEAFPAVFERVECQVKAIRAERTFWEKATILHHEANRPGGSAQPPRNSRHYYDLAKMATSSVRELALANLDLLAGVVEFKQRFYPRGWARYDLAKPGTLRLVPDGHVLAAVQADYREMKNMIFGEYLTVEEILARLQSLESEINGMSS</sequence>
<dbReference type="Gene3D" id="3.10.450.620">
    <property type="entry name" value="JHP933, nucleotidyltransferase-like core domain"/>
    <property type="match status" value="1"/>
</dbReference>
<dbReference type="HOGENOM" id="CLU_066201_0_0_7"/>
<name>Q3A7V2_SYNC1</name>
<reference evidence="1 2" key="2">
    <citation type="journal article" date="2012" name="BMC Genomics">
        <title>The genome of Pelobacter carbinolicus reveals surprising metabolic capabilities and physiological features.</title>
        <authorList>
            <person name="Aklujkar M."/>
            <person name="Haveman S.A."/>
            <person name="Didonato R.Jr."/>
            <person name="Chertkov O."/>
            <person name="Han C.S."/>
            <person name="Land M.L."/>
            <person name="Brown P."/>
            <person name="Lovley D.R."/>
        </authorList>
    </citation>
    <scope>NUCLEOTIDE SEQUENCE [LARGE SCALE GENOMIC DNA]</scope>
    <source>
        <strain evidence="2">DSM 2380 / NBRC 103641 / GraBd1</strain>
    </source>
</reference>
<dbReference type="eggNOG" id="COG2253">
    <property type="taxonomic scope" value="Bacteria"/>
</dbReference>
<dbReference type="AlphaFoldDB" id="Q3A7V2"/>
<gene>
    <name evidence="1" type="ordered locus">Pcar_0281</name>
</gene>
<proteinExistence type="predicted"/>
<dbReference type="RefSeq" id="WP_011339951.1">
    <property type="nucleotide sequence ID" value="NC_007498.2"/>
</dbReference>
<dbReference type="KEGG" id="pca:Pcar_0281"/>
<organism evidence="1 2">
    <name type="scientific">Syntrophotalea carbinolica (strain DSM 2380 / NBRC 103641 / GraBd1)</name>
    <name type="common">Pelobacter carbinolicus</name>
    <dbReference type="NCBI Taxonomy" id="338963"/>
    <lineage>
        <taxon>Bacteria</taxon>
        <taxon>Pseudomonadati</taxon>
        <taxon>Thermodesulfobacteriota</taxon>
        <taxon>Desulfuromonadia</taxon>
        <taxon>Desulfuromonadales</taxon>
        <taxon>Syntrophotaleaceae</taxon>
        <taxon>Syntrophotalea</taxon>
    </lineage>
</organism>
<reference evidence="2" key="1">
    <citation type="submission" date="2005-10" db="EMBL/GenBank/DDBJ databases">
        <title>Complete sequence of Pelobacter carbinolicus DSM 2380.</title>
        <authorList>
            <person name="Copeland A."/>
            <person name="Lucas S."/>
            <person name="Lapidus A."/>
            <person name="Barry K."/>
            <person name="Detter J.C."/>
            <person name="Glavina T."/>
            <person name="Hammon N."/>
            <person name="Israni S."/>
            <person name="Pitluck S."/>
            <person name="Chertkov O."/>
            <person name="Schmutz J."/>
            <person name="Larimer F."/>
            <person name="Land M."/>
            <person name="Kyrpides N."/>
            <person name="Ivanova N."/>
            <person name="Richardson P."/>
        </authorList>
    </citation>
    <scope>NUCLEOTIDE SEQUENCE [LARGE SCALE GENOMIC DNA]</scope>
    <source>
        <strain evidence="2">DSM 2380 / NBRC 103641 / GraBd1</strain>
    </source>
</reference>
<evidence type="ECO:0008006" key="3">
    <source>
        <dbReference type="Google" id="ProtNLM"/>
    </source>
</evidence>
<dbReference type="OrthoDB" id="5504847at2"/>
<evidence type="ECO:0000313" key="1">
    <source>
        <dbReference type="EMBL" id="ABA87542.1"/>
    </source>
</evidence>